<accession>A0AAD1YN51</accession>
<dbReference type="EMBL" id="OU503036">
    <property type="protein sequence ID" value="CAI9753198.1"/>
    <property type="molecule type" value="Genomic_DNA"/>
</dbReference>
<evidence type="ECO:0000256" key="1">
    <source>
        <dbReference type="ARBA" id="ARBA00006141"/>
    </source>
</evidence>
<dbReference type="SUPFAM" id="SSF48445">
    <property type="entry name" value="14-3-3 protein"/>
    <property type="match status" value="1"/>
</dbReference>
<evidence type="ECO:0000313" key="4">
    <source>
        <dbReference type="Proteomes" id="UP000834106"/>
    </source>
</evidence>
<proteinExistence type="inferred from homology"/>
<dbReference type="Proteomes" id="UP000834106">
    <property type="component" value="Chromosome 1"/>
</dbReference>
<reference evidence="3" key="1">
    <citation type="submission" date="2023-05" db="EMBL/GenBank/DDBJ databases">
        <authorList>
            <person name="Huff M."/>
        </authorList>
    </citation>
    <scope>NUCLEOTIDE SEQUENCE</scope>
</reference>
<feature type="domain" description="14-3-3" evidence="2">
    <location>
        <begin position="97"/>
        <end position="154"/>
    </location>
</feature>
<sequence length="217" mass="24334">MKQPELKWDCFCIGRRIGCGLERITSVEPVCLPLGELRSDMFFTQFQQRMSIPAAPELLITEPPVSISASAARTEDVISFSDGFYPGTVPVHGQASRILNEYLIPSVASSESKVFYLKMKGDYYRYLAEFKAGNESKEVGEDTVLAYKTAQPIVSIIGRKKMDGICFTCVGNSSQTMVFVTFHLNIFCIDLLSKLPLRDVGTSHLLILPPRILYYWV</sequence>
<evidence type="ECO:0000313" key="3">
    <source>
        <dbReference type="EMBL" id="CAI9753198.1"/>
    </source>
</evidence>
<keyword evidence="4" id="KW-1185">Reference proteome</keyword>
<name>A0AAD1YN51_9LAMI</name>
<dbReference type="Pfam" id="PF00244">
    <property type="entry name" value="14-3-3"/>
    <property type="match status" value="1"/>
</dbReference>
<dbReference type="AlphaFoldDB" id="A0AAD1YN51"/>
<dbReference type="InterPro" id="IPR023410">
    <property type="entry name" value="14-3-3_domain"/>
</dbReference>
<dbReference type="PANTHER" id="PTHR18860">
    <property type="entry name" value="14-3-3 PROTEIN"/>
    <property type="match status" value="1"/>
</dbReference>
<gene>
    <name evidence="3" type="ORF">FPE_LOCUS629</name>
</gene>
<evidence type="ECO:0000259" key="2">
    <source>
        <dbReference type="Pfam" id="PF00244"/>
    </source>
</evidence>
<dbReference type="InterPro" id="IPR000308">
    <property type="entry name" value="14-3-3"/>
</dbReference>
<dbReference type="InterPro" id="IPR036815">
    <property type="entry name" value="14-3-3_dom_sf"/>
</dbReference>
<protein>
    <recommendedName>
        <fullName evidence="2">14-3-3 domain-containing protein</fullName>
    </recommendedName>
</protein>
<organism evidence="3 4">
    <name type="scientific">Fraxinus pennsylvanica</name>
    <dbReference type="NCBI Taxonomy" id="56036"/>
    <lineage>
        <taxon>Eukaryota</taxon>
        <taxon>Viridiplantae</taxon>
        <taxon>Streptophyta</taxon>
        <taxon>Embryophyta</taxon>
        <taxon>Tracheophyta</taxon>
        <taxon>Spermatophyta</taxon>
        <taxon>Magnoliopsida</taxon>
        <taxon>eudicotyledons</taxon>
        <taxon>Gunneridae</taxon>
        <taxon>Pentapetalae</taxon>
        <taxon>asterids</taxon>
        <taxon>lamiids</taxon>
        <taxon>Lamiales</taxon>
        <taxon>Oleaceae</taxon>
        <taxon>Oleeae</taxon>
        <taxon>Fraxinus</taxon>
    </lineage>
</organism>
<comment type="similarity">
    <text evidence="1">Belongs to the 14-3-3 family.</text>
</comment>
<dbReference type="Gene3D" id="1.20.190.20">
    <property type="entry name" value="14-3-3 domain"/>
    <property type="match status" value="1"/>
</dbReference>